<accession>Q4N279</accession>
<feature type="region of interest" description="Disordered" evidence="2">
    <location>
        <begin position="328"/>
        <end position="347"/>
    </location>
</feature>
<dbReference type="OMA" id="WPFSEPT"/>
<feature type="compositionally biased region" description="Polar residues" evidence="2">
    <location>
        <begin position="985"/>
        <end position="994"/>
    </location>
</feature>
<evidence type="ECO:0000259" key="3">
    <source>
        <dbReference type="Pfam" id="PF00656"/>
    </source>
</evidence>
<proteinExistence type="inferred from homology"/>
<dbReference type="eggNOG" id="KOG1546">
    <property type="taxonomic scope" value="Eukaryota"/>
</dbReference>
<protein>
    <recommendedName>
        <fullName evidence="3">Peptidase C14 caspase domain-containing protein</fullName>
    </recommendedName>
</protein>
<feature type="compositionally biased region" description="Basic and acidic residues" evidence="2">
    <location>
        <begin position="208"/>
        <end position="219"/>
    </location>
</feature>
<dbReference type="GO" id="GO:0006508">
    <property type="term" value="P:proteolysis"/>
    <property type="evidence" value="ECO:0007669"/>
    <property type="project" value="InterPro"/>
</dbReference>
<dbReference type="GeneID" id="3500910"/>
<dbReference type="Proteomes" id="UP000001949">
    <property type="component" value="Unassembled WGS sequence"/>
</dbReference>
<evidence type="ECO:0000313" key="4">
    <source>
        <dbReference type="EMBL" id="EAN31830.1"/>
    </source>
</evidence>
<dbReference type="STRING" id="5875.Q4N279"/>
<evidence type="ECO:0000313" key="5">
    <source>
        <dbReference type="Proteomes" id="UP000001949"/>
    </source>
</evidence>
<organism evidence="4 5">
    <name type="scientific">Theileria parva</name>
    <name type="common">East coast fever infection agent</name>
    <dbReference type="NCBI Taxonomy" id="5875"/>
    <lineage>
        <taxon>Eukaryota</taxon>
        <taxon>Sar</taxon>
        <taxon>Alveolata</taxon>
        <taxon>Apicomplexa</taxon>
        <taxon>Aconoidasida</taxon>
        <taxon>Piroplasmida</taxon>
        <taxon>Theileriidae</taxon>
        <taxon>Theileria</taxon>
    </lineage>
</organism>
<dbReference type="AlphaFoldDB" id="Q4N279"/>
<dbReference type="GO" id="GO:0004197">
    <property type="term" value="F:cysteine-type endopeptidase activity"/>
    <property type="evidence" value="ECO:0007669"/>
    <property type="project" value="InterPro"/>
</dbReference>
<dbReference type="VEuPathDB" id="PiroplasmaDB:TpMuguga_04g00478"/>
<dbReference type="EMBL" id="AAGK01000004">
    <property type="protein sequence ID" value="EAN31830.1"/>
    <property type="molecule type" value="Genomic_DNA"/>
</dbReference>
<dbReference type="KEGG" id="tpv:TP04_0478"/>
<reference evidence="4 5" key="1">
    <citation type="journal article" date="2005" name="Science">
        <title>Genome sequence of Theileria parva, a bovine pathogen that transforms lymphocytes.</title>
        <authorList>
            <person name="Gardner M.J."/>
            <person name="Bishop R."/>
            <person name="Shah T."/>
            <person name="de Villiers E.P."/>
            <person name="Carlton J.M."/>
            <person name="Hall N."/>
            <person name="Ren Q."/>
            <person name="Paulsen I.T."/>
            <person name="Pain A."/>
            <person name="Berriman M."/>
            <person name="Wilson R.J.M."/>
            <person name="Sato S."/>
            <person name="Ralph S.A."/>
            <person name="Mann D.J."/>
            <person name="Xiong Z."/>
            <person name="Shallom S.J."/>
            <person name="Weidman J."/>
            <person name="Jiang L."/>
            <person name="Lynn J."/>
            <person name="Weaver B."/>
            <person name="Shoaibi A."/>
            <person name="Domingo A.R."/>
            <person name="Wasawo D."/>
            <person name="Crabtree J."/>
            <person name="Wortman J.R."/>
            <person name="Haas B."/>
            <person name="Angiuoli S.V."/>
            <person name="Creasy T.H."/>
            <person name="Lu C."/>
            <person name="Suh B."/>
            <person name="Silva J.C."/>
            <person name="Utterback T.R."/>
            <person name="Feldblyum T.V."/>
            <person name="Pertea M."/>
            <person name="Allen J."/>
            <person name="Nierman W.C."/>
            <person name="Taracha E.L.N."/>
            <person name="Salzberg S.L."/>
            <person name="White O.R."/>
            <person name="Fitzhugh H.A."/>
            <person name="Morzaria S."/>
            <person name="Venter J.C."/>
            <person name="Fraser C.M."/>
            <person name="Nene V."/>
        </authorList>
    </citation>
    <scope>NUCLEOTIDE SEQUENCE [LARGE SCALE GENOMIC DNA]</scope>
    <source>
        <strain evidence="4 5">Muguga</strain>
    </source>
</reference>
<dbReference type="InParanoid" id="Q4N279"/>
<sequence>MSNLMDLYMSNVSNTDSGLAQCASQNVESTEKNFNTFQVKDKVNYQDLADRCLTFDNKFQFDDNSFGSHGNKLDSNDDYPPNLEKLIHESVSRSTARLLTKNTLKYLDKGLMVKPGGGVSHQFTVVTPKHKENTKSTLLKNKNNDDYEEQAGNGSEFDDLSLNTGKSRLSTFRLDKVTYEMYKLFNNIKHFQNNTARSRTPEFSPADYLDKENNEKDKLNSSSRRLSIVTSSFDDNVETISNFTNAFESRLRPNGLQSLSTAYPEDSTNLTYNSSNRFDVDHSQDQLSQNLSNLGGKGSDEPEFSDDYGVSPEEESVNYKDFASKNKFEVPVNPGPEQLKASSTEYTEDRSDKLDYVFYNSSNNVKSGGSEPVNNSEKGKFNEFQDEVGRNGTEVPDGNNKQKGFNPSYVTRVYAPMDRFQSAPVKRAVVVGSNYLGNPDAQLRGCCNDAFVFAQVLVRRFNFDPKNVILLLDSRPSPAYTRNLSQYNNSLLSENGFGLDLTRINKSVEERNTYPTKKTSMFGRHLVERNIKHLTLNDNMCLDSVAVPTPVEMFPSRGNIFRSLKWLNFASSPNDLAVFFFSGHSVQVDDLSGYEGEGYDEALVPSDFQQNGLVTCSDLKCLYQSIGSTCRLNVFFDSSNLQTVVGGSSRSGPVKGSMMKGFWPFSEPTGKLSSFECSDSVYKDPNMMNQMTKVKYLPTIEVDSLSSLSDVQLSLDATHGMVNYVVISSSSLKNVSIECLFKPLNLEQFYRQSKVNNNAVRDDEVVVHGAFTYTLLLTLLYDRPTRRGGLGVEEVVDGVNRKLSQLKRLRLPKLNQVSEALFYHSSKLPKNALLFPSYPNKSYSTKWANSLYGFLLPADAWMVLINHGREKAKEQQMKFERMKTDLITLTNLNNKYFNSNTARTNQDNVNYNEVRNNTENITRVMSQKVMVNGTSNNLVEIKIKPVLPAGQKVNQPGTGRSQTNNVTSRVFSRNLSVSGRINARSKTATVNSPPGANYGDPRGPNWLETKPEKLIREAVQSHNWYGGCTFSIPMNQNYGFNNYGQATYYPTMGNHPNVRYSNYAKEYFNYQEKPDQFVYNNLQPVQLYEPVTVAMLQQLPTSKSFNVT</sequence>
<evidence type="ECO:0000256" key="2">
    <source>
        <dbReference type="SAM" id="MobiDB-lite"/>
    </source>
</evidence>
<feature type="region of interest" description="Disordered" evidence="2">
    <location>
        <begin position="288"/>
        <end position="312"/>
    </location>
</feature>
<keyword evidence="5" id="KW-1185">Reference proteome</keyword>
<feature type="region of interest" description="Disordered" evidence="2">
    <location>
        <begin position="985"/>
        <end position="1006"/>
    </location>
</feature>
<comment type="caution">
    <text evidence="4">The sequence shown here is derived from an EMBL/GenBank/DDBJ whole genome shotgun (WGS) entry which is preliminary data.</text>
</comment>
<feature type="domain" description="Peptidase C14 caspase" evidence="3">
    <location>
        <begin position="426"/>
        <end position="805"/>
    </location>
</feature>
<dbReference type="PANTHER" id="PTHR48104:SF30">
    <property type="entry name" value="METACASPASE-1"/>
    <property type="match status" value="1"/>
</dbReference>
<dbReference type="PANTHER" id="PTHR48104">
    <property type="entry name" value="METACASPASE-4"/>
    <property type="match status" value="1"/>
</dbReference>
<dbReference type="GO" id="GO:0005737">
    <property type="term" value="C:cytoplasm"/>
    <property type="evidence" value="ECO:0007669"/>
    <property type="project" value="TreeGrafter"/>
</dbReference>
<dbReference type="Gene3D" id="3.40.50.12660">
    <property type="match status" value="2"/>
</dbReference>
<dbReference type="InterPro" id="IPR050452">
    <property type="entry name" value="Metacaspase"/>
</dbReference>
<feature type="compositionally biased region" description="Acidic residues" evidence="2">
    <location>
        <begin position="301"/>
        <end position="312"/>
    </location>
</feature>
<dbReference type="Pfam" id="PF00656">
    <property type="entry name" value="Peptidase_C14"/>
    <property type="match status" value="1"/>
</dbReference>
<dbReference type="InterPro" id="IPR011600">
    <property type="entry name" value="Pept_C14_caspase"/>
</dbReference>
<feature type="region of interest" description="Disordered" evidence="2">
    <location>
        <begin position="195"/>
        <end position="222"/>
    </location>
</feature>
<comment type="similarity">
    <text evidence="1">Belongs to the peptidase C14B family.</text>
</comment>
<gene>
    <name evidence="4" type="ordered locus">TP04_0478</name>
</gene>
<name>Q4N279_THEPA</name>
<evidence type="ECO:0000256" key="1">
    <source>
        <dbReference type="ARBA" id="ARBA00009005"/>
    </source>
</evidence>